<evidence type="ECO:0000256" key="1">
    <source>
        <dbReference type="SAM" id="Phobius"/>
    </source>
</evidence>
<organism evidence="2 3">
    <name type="scientific">Ignatzschineria indica</name>
    <dbReference type="NCBI Taxonomy" id="472583"/>
    <lineage>
        <taxon>Bacteria</taxon>
        <taxon>Pseudomonadati</taxon>
        <taxon>Pseudomonadota</taxon>
        <taxon>Gammaproteobacteria</taxon>
        <taxon>Cardiobacteriales</taxon>
        <taxon>Ignatzschineriaceae</taxon>
        <taxon>Ignatzschineria</taxon>
    </lineage>
</organism>
<dbReference type="EMBL" id="QEWR01000002">
    <property type="protein sequence ID" value="PWD84348.1"/>
    <property type="molecule type" value="Genomic_DNA"/>
</dbReference>
<dbReference type="InterPro" id="IPR010649">
    <property type="entry name" value="NapE_TorE"/>
</dbReference>
<keyword evidence="1" id="KW-0472">Membrane</keyword>
<sequence length="56" mass="6314">MKNSNLLHNKEGNAGSDWRRFLLLMIVILPLLAFCLIGAYGLGVWIMQLLFWGPPA</sequence>
<evidence type="ECO:0000313" key="2">
    <source>
        <dbReference type="EMBL" id="PWD84348.1"/>
    </source>
</evidence>
<name>A0A2U2AMG1_9GAMM</name>
<protein>
    <recommendedName>
        <fullName evidence="4">Nitrate reductase</fullName>
    </recommendedName>
</protein>
<feature type="transmembrane region" description="Helical" evidence="1">
    <location>
        <begin position="21"/>
        <end position="47"/>
    </location>
</feature>
<dbReference type="Proteomes" id="UP000244948">
    <property type="component" value="Unassembled WGS sequence"/>
</dbReference>
<proteinExistence type="predicted"/>
<keyword evidence="3" id="KW-1185">Reference proteome</keyword>
<dbReference type="Pfam" id="PF06796">
    <property type="entry name" value="NapE"/>
    <property type="match status" value="1"/>
</dbReference>
<keyword evidence="1" id="KW-1133">Transmembrane helix</keyword>
<comment type="caution">
    <text evidence="2">The sequence shown here is derived from an EMBL/GenBank/DDBJ whole genome shotgun (WGS) entry which is preliminary data.</text>
</comment>
<evidence type="ECO:0008006" key="4">
    <source>
        <dbReference type="Google" id="ProtNLM"/>
    </source>
</evidence>
<accession>A0A2U2AMG1</accession>
<evidence type="ECO:0000313" key="3">
    <source>
        <dbReference type="Proteomes" id="UP000244948"/>
    </source>
</evidence>
<dbReference type="AlphaFoldDB" id="A0A2U2AMG1"/>
<keyword evidence="1" id="KW-0812">Transmembrane</keyword>
<reference evidence="2 3" key="1">
    <citation type="journal article" date="2018" name="Genome Announc.">
        <title>Ignatzschineria cameli sp. nov., isolated from necrotic foot tissue of dromedaries (Camelus dromedarius) and associated maggots (Wohlfahrtia species) in Dubai.</title>
        <authorList>
            <person name="Tsang C.C."/>
            <person name="Tang J.Y."/>
            <person name="Fong J.Y."/>
            <person name="Kinne J."/>
            <person name="Lee H.H."/>
            <person name="Joseph M."/>
            <person name="Jose S."/>
            <person name="Schuster R.K."/>
            <person name="Tang Y."/>
            <person name="Sivakumar S."/>
            <person name="Chen J.H."/>
            <person name="Teng J.L."/>
            <person name="Lau S.K."/>
            <person name="Wernery U."/>
            <person name="Woo P.C."/>
        </authorList>
    </citation>
    <scope>NUCLEOTIDE SEQUENCE [LARGE SCALE GENOMIC DNA]</scope>
    <source>
        <strain evidence="2 3">KCTC 22643</strain>
    </source>
</reference>
<dbReference type="RefSeq" id="WP_094567319.1">
    <property type="nucleotide sequence ID" value="NZ_BMXZ01000001.1"/>
</dbReference>
<gene>
    <name evidence="2" type="ORF">DC082_02050</name>
</gene>